<organism evidence="1 2">
    <name type="scientific">Ahniella affigens</name>
    <dbReference type="NCBI Taxonomy" id="2021234"/>
    <lineage>
        <taxon>Bacteria</taxon>
        <taxon>Pseudomonadati</taxon>
        <taxon>Pseudomonadota</taxon>
        <taxon>Gammaproteobacteria</taxon>
        <taxon>Lysobacterales</taxon>
        <taxon>Rhodanobacteraceae</taxon>
        <taxon>Ahniella</taxon>
    </lineage>
</organism>
<reference evidence="1 2" key="2">
    <citation type="submission" date="2018-03" db="EMBL/GenBank/DDBJ databases">
        <authorList>
            <person name="Keele B.F."/>
        </authorList>
    </citation>
    <scope>NUCLEOTIDE SEQUENCE [LARGE SCALE GENOMIC DNA]</scope>
    <source>
        <strain evidence="1 2">D13</strain>
    </source>
</reference>
<sequence>MSGLGSKCFCFATAKVWHSVGALAMFLATGREHKASPMTWLRPMQRIRFNRSCDASSYGSRPGHWRRVSPTGVRFKRDAFVLWCRIEDVVNDIDG</sequence>
<gene>
    <name evidence="1" type="ORF">C7S18_11935</name>
</gene>
<reference evidence="1 2" key="1">
    <citation type="submission" date="2018-03" db="EMBL/GenBank/DDBJ databases">
        <title>Ahniella affigens gen. nov., sp. nov., a gammaproteobacterium isolated from sandy soil near a stream.</title>
        <authorList>
            <person name="Ko Y."/>
            <person name="Kim J.-H."/>
        </authorList>
    </citation>
    <scope>NUCLEOTIDE SEQUENCE [LARGE SCALE GENOMIC DNA]</scope>
    <source>
        <strain evidence="1 2">D13</strain>
    </source>
</reference>
<dbReference type="Proteomes" id="UP000241074">
    <property type="component" value="Chromosome"/>
</dbReference>
<dbReference type="AlphaFoldDB" id="A0A2P1PSN8"/>
<dbReference type="KEGG" id="xba:C7S18_11935"/>
<name>A0A2P1PSN8_9GAMM</name>
<accession>A0A2P1PSN8</accession>
<keyword evidence="2" id="KW-1185">Reference proteome</keyword>
<evidence type="ECO:0000313" key="1">
    <source>
        <dbReference type="EMBL" id="AVP97861.1"/>
    </source>
</evidence>
<evidence type="ECO:0000313" key="2">
    <source>
        <dbReference type="Proteomes" id="UP000241074"/>
    </source>
</evidence>
<protein>
    <submittedName>
        <fullName evidence="1">Uncharacterized protein</fullName>
    </submittedName>
</protein>
<proteinExistence type="predicted"/>
<dbReference type="EMBL" id="CP027860">
    <property type="protein sequence ID" value="AVP97861.1"/>
    <property type="molecule type" value="Genomic_DNA"/>
</dbReference>